<keyword evidence="2" id="KW-0734">Signal transduction inhibitor</keyword>
<name>A0A182T265_9DIPT</name>
<comment type="pathway">
    <text evidence="4">Protein modification.</text>
</comment>
<dbReference type="GO" id="GO:0005942">
    <property type="term" value="C:phosphatidylinositol 3-kinase complex"/>
    <property type="evidence" value="ECO:0007669"/>
    <property type="project" value="TreeGrafter"/>
</dbReference>
<dbReference type="SMART" id="SM00253">
    <property type="entry name" value="SOCS"/>
    <property type="match status" value="1"/>
</dbReference>
<dbReference type="VEuPathDB" id="VectorBase:AMAM018124"/>
<feature type="domain" description="SOCS box" evidence="6">
    <location>
        <begin position="168"/>
        <end position="218"/>
    </location>
</feature>
<feature type="compositionally biased region" description="Polar residues" evidence="5">
    <location>
        <begin position="1"/>
        <end position="17"/>
    </location>
</feature>
<reference evidence="7" key="2">
    <citation type="submission" date="2020-05" db="UniProtKB">
        <authorList>
            <consortium name="EnsemblMetazoa"/>
        </authorList>
    </citation>
    <scope>IDENTIFICATION</scope>
    <source>
        <strain evidence="7">maculatus3</strain>
    </source>
</reference>
<feature type="compositionally biased region" description="Basic and acidic residues" evidence="5">
    <location>
        <begin position="73"/>
        <end position="85"/>
    </location>
</feature>
<evidence type="ECO:0000256" key="1">
    <source>
        <dbReference type="ARBA" id="ARBA00022604"/>
    </source>
</evidence>
<dbReference type="CDD" id="cd03717">
    <property type="entry name" value="SOCS_SOCS_like"/>
    <property type="match status" value="1"/>
</dbReference>
<evidence type="ECO:0000256" key="3">
    <source>
        <dbReference type="ARBA" id="ARBA00022999"/>
    </source>
</evidence>
<keyword evidence="3" id="KW-0727">SH2 domain</keyword>
<keyword evidence="8" id="KW-1185">Reference proteome</keyword>
<evidence type="ECO:0000256" key="4">
    <source>
        <dbReference type="ARBA" id="ARBA00043952"/>
    </source>
</evidence>
<evidence type="ECO:0000256" key="2">
    <source>
        <dbReference type="ARBA" id="ARBA00022700"/>
    </source>
</evidence>
<dbReference type="SUPFAM" id="SSF158235">
    <property type="entry name" value="SOCS box-like"/>
    <property type="match status" value="1"/>
</dbReference>
<evidence type="ECO:0000256" key="5">
    <source>
        <dbReference type="SAM" id="MobiDB-lite"/>
    </source>
</evidence>
<protein>
    <recommendedName>
        <fullName evidence="6">SOCS box domain-containing protein</fullName>
    </recommendedName>
</protein>
<dbReference type="EnsemblMetazoa" id="AMAM018124-RA">
    <property type="protein sequence ID" value="AMAM018124-PA"/>
    <property type="gene ID" value="AMAM018124"/>
</dbReference>
<dbReference type="Gene3D" id="3.30.505.10">
    <property type="entry name" value="SH2 domain"/>
    <property type="match status" value="1"/>
</dbReference>
<dbReference type="InterPro" id="IPR001496">
    <property type="entry name" value="SOCS_box"/>
</dbReference>
<keyword evidence="1" id="KW-0341">Growth regulation</keyword>
<dbReference type="Proteomes" id="UP000075901">
    <property type="component" value="Unassembled WGS sequence"/>
</dbReference>
<dbReference type="PANTHER" id="PTHR10155">
    <property type="entry name" value="PHOSPHATIDYLINOSITOL 3-KINASE REGULATORY SUBUNIT"/>
    <property type="match status" value="1"/>
</dbReference>
<evidence type="ECO:0000313" key="7">
    <source>
        <dbReference type="EnsemblMetazoa" id="AMAM018124-PA"/>
    </source>
</evidence>
<dbReference type="Pfam" id="PF07525">
    <property type="entry name" value="SOCS_box"/>
    <property type="match status" value="1"/>
</dbReference>
<dbReference type="InterPro" id="IPR036860">
    <property type="entry name" value="SH2_dom_sf"/>
</dbReference>
<dbReference type="InterPro" id="IPR036036">
    <property type="entry name" value="SOCS_box-like_dom_sf"/>
</dbReference>
<dbReference type="PROSITE" id="PS50225">
    <property type="entry name" value="SOCS"/>
    <property type="match status" value="1"/>
</dbReference>
<evidence type="ECO:0000313" key="8">
    <source>
        <dbReference type="Proteomes" id="UP000075901"/>
    </source>
</evidence>
<dbReference type="GO" id="GO:0046854">
    <property type="term" value="P:phosphatidylinositol phosphate biosynthetic process"/>
    <property type="evidence" value="ECO:0007669"/>
    <property type="project" value="TreeGrafter"/>
</dbReference>
<organism evidence="7 8">
    <name type="scientific">Anopheles maculatus</name>
    <dbReference type="NCBI Taxonomy" id="74869"/>
    <lineage>
        <taxon>Eukaryota</taxon>
        <taxon>Metazoa</taxon>
        <taxon>Ecdysozoa</taxon>
        <taxon>Arthropoda</taxon>
        <taxon>Hexapoda</taxon>
        <taxon>Insecta</taxon>
        <taxon>Pterygota</taxon>
        <taxon>Neoptera</taxon>
        <taxon>Endopterygota</taxon>
        <taxon>Diptera</taxon>
        <taxon>Nematocera</taxon>
        <taxon>Culicoidea</taxon>
        <taxon>Culicidae</taxon>
        <taxon>Anophelinae</taxon>
        <taxon>Anopheles</taxon>
        <taxon>Anopheles maculatus group</taxon>
    </lineage>
</organism>
<dbReference type="PANTHER" id="PTHR10155:SF32">
    <property type="entry name" value="LP02169P"/>
    <property type="match status" value="1"/>
</dbReference>
<reference evidence="8" key="1">
    <citation type="submission" date="2013-09" db="EMBL/GenBank/DDBJ databases">
        <title>The Genome Sequence of Anopheles maculatus species B.</title>
        <authorList>
            <consortium name="The Broad Institute Genomics Platform"/>
            <person name="Neafsey D.E."/>
            <person name="Besansky N."/>
            <person name="Howell P."/>
            <person name="Walton C."/>
            <person name="Young S.K."/>
            <person name="Zeng Q."/>
            <person name="Gargeya S."/>
            <person name="Fitzgerald M."/>
            <person name="Haas B."/>
            <person name="Abouelleil A."/>
            <person name="Allen A.W."/>
            <person name="Alvarado L."/>
            <person name="Arachchi H.M."/>
            <person name="Berlin A.M."/>
            <person name="Chapman S.B."/>
            <person name="Gainer-Dewar J."/>
            <person name="Goldberg J."/>
            <person name="Griggs A."/>
            <person name="Gujja S."/>
            <person name="Hansen M."/>
            <person name="Howarth C."/>
            <person name="Imamovic A."/>
            <person name="Ireland A."/>
            <person name="Larimer J."/>
            <person name="McCowan C."/>
            <person name="Murphy C."/>
            <person name="Pearson M."/>
            <person name="Poon T.W."/>
            <person name="Priest M."/>
            <person name="Roberts A."/>
            <person name="Saif S."/>
            <person name="Shea T."/>
            <person name="Sisk P."/>
            <person name="Sykes S."/>
            <person name="Wortman J."/>
            <person name="Nusbaum C."/>
            <person name="Birren B."/>
        </authorList>
    </citation>
    <scope>NUCLEOTIDE SEQUENCE [LARGE SCALE GENOMIC DNA]</scope>
    <source>
        <strain evidence="8">maculatus3</strain>
    </source>
</reference>
<dbReference type="GO" id="GO:0009968">
    <property type="term" value="P:negative regulation of signal transduction"/>
    <property type="evidence" value="ECO:0007669"/>
    <property type="project" value="UniProtKB-KW"/>
</dbReference>
<dbReference type="GO" id="GO:0035556">
    <property type="term" value="P:intracellular signal transduction"/>
    <property type="evidence" value="ECO:0007669"/>
    <property type="project" value="InterPro"/>
</dbReference>
<feature type="region of interest" description="Disordered" evidence="5">
    <location>
        <begin position="54"/>
        <end position="99"/>
    </location>
</feature>
<dbReference type="AlphaFoldDB" id="A0A182T265"/>
<proteinExistence type="predicted"/>
<dbReference type="SMART" id="SM00969">
    <property type="entry name" value="SOCS_box"/>
    <property type="match status" value="1"/>
</dbReference>
<feature type="compositionally biased region" description="Polar residues" evidence="5">
    <location>
        <begin position="54"/>
        <end position="65"/>
    </location>
</feature>
<dbReference type="GO" id="GO:0046935">
    <property type="term" value="F:1-phosphatidylinositol-3-kinase regulator activity"/>
    <property type="evidence" value="ECO:0007669"/>
    <property type="project" value="TreeGrafter"/>
</dbReference>
<dbReference type="FunFam" id="1.10.750.20:FF:000002">
    <property type="entry name" value="Suppressor of cytokine signaling 2"/>
    <property type="match status" value="1"/>
</dbReference>
<feature type="region of interest" description="Disordered" evidence="5">
    <location>
        <begin position="1"/>
        <end position="22"/>
    </location>
</feature>
<sequence length="219" mass="24601">AATPNANSTSVNTNCGDSGSRRCNGVAQDRLTSDTGPLNGNDFARIVIERHTQNPIRFSSPNNANLPVIMSSRDTEPNTADERRPPPPPPLVSATPVTAADQSGSAEMDDMMAQMRIDLLQYGWYWGKLTRLAAQKRLAQKDTMKKSEYGVIGYVKQDTTLMPPFPVRLTRPINRFYEVSSLQHLCRFIIRQKIDAKSIDKLPLPEKLKEYVEENFYDL</sequence>
<accession>A0A182T265</accession>
<evidence type="ECO:0000259" key="6">
    <source>
        <dbReference type="PROSITE" id="PS50225"/>
    </source>
</evidence>